<evidence type="ECO:0000256" key="1">
    <source>
        <dbReference type="ARBA" id="ARBA00004613"/>
    </source>
</evidence>
<sequence length="134" mass="14915">MNTYFTFAVAALSIISSVYAEKTYNQMDCMPEETQKSYLLLSPMLSDVNLDTCSKKTNFNLMSSTSLPSEKKTKEMCAAKECVMLIDKIKALGPVDCKVLIPTSNLKVNILEMTSTFDSKCKTNDHFGVHAYEG</sequence>
<gene>
    <name evidence="9" type="ORF">DD237_007480</name>
    <name evidence="8" type="ORF">DD238_007985</name>
</gene>
<dbReference type="Proteomes" id="UP000286097">
    <property type="component" value="Unassembled WGS sequence"/>
</dbReference>
<evidence type="ECO:0000256" key="7">
    <source>
        <dbReference type="SAM" id="SignalP"/>
    </source>
</evidence>
<dbReference type="InterPro" id="IPR002200">
    <property type="entry name" value="Elicitin"/>
</dbReference>
<proteinExistence type="inferred from homology"/>
<protein>
    <recommendedName>
        <fullName evidence="6">Elicitin</fullName>
    </recommendedName>
</protein>
<evidence type="ECO:0000313" key="11">
    <source>
        <dbReference type="Proteomes" id="UP000286097"/>
    </source>
</evidence>
<dbReference type="PRINTS" id="PR00948">
    <property type="entry name" value="ELICITIN"/>
</dbReference>
<dbReference type="SUPFAM" id="SSF48647">
    <property type="entry name" value="Fungal elicitin"/>
    <property type="match status" value="1"/>
</dbReference>
<organism evidence="8 10">
    <name type="scientific">Peronospora effusa</name>
    <dbReference type="NCBI Taxonomy" id="542832"/>
    <lineage>
        <taxon>Eukaryota</taxon>
        <taxon>Sar</taxon>
        <taxon>Stramenopiles</taxon>
        <taxon>Oomycota</taxon>
        <taxon>Peronosporomycetes</taxon>
        <taxon>Peronosporales</taxon>
        <taxon>Peronosporaceae</taxon>
        <taxon>Peronospora</taxon>
    </lineage>
</organism>
<evidence type="ECO:0000313" key="10">
    <source>
        <dbReference type="Proteomes" id="UP000282087"/>
    </source>
</evidence>
<dbReference type="GO" id="GO:0005576">
    <property type="term" value="C:extracellular region"/>
    <property type="evidence" value="ECO:0007669"/>
    <property type="project" value="UniProtKB-SubCell"/>
</dbReference>
<evidence type="ECO:0000313" key="8">
    <source>
        <dbReference type="EMBL" id="RMX62649.1"/>
    </source>
</evidence>
<dbReference type="SMART" id="SM01187">
    <property type="entry name" value="Elicitin"/>
    <property type="match status" value="1"/>
</dbReference>
<evidence type="ECO:0000256" key="3">
    <source>
        <dbReference type="ARBA" id="ARBA00022525"/>
    </source>
</evidence>
<dbReference type="EMBL" id="QKXF01000316">
    <property type="protein sequence ID" value="RQM12668.1"/>
    <property type="molecule type" value="Genomic_DNA"/>
</dbReference>
<keyword evidence="7" id="KW-0732">Signal</keyword>
<keyword evidence="5 6" id="KW-1015">Disulfide bond</keyword>
<dbReference type="AlphaFoldDB" id="A0A3M6V8B7"/>
<dbReference type="Pfam" id="PF00964">
    <property type="entry name" value="Elicitin"/>
    <property type="match status" value="1"/>
</dbReference>
<dbReference type="VEuPathDB" id="FungiDB:DD237_007480"/>
<dbReference type="GO" id="GO:0052040">
    <property type="term" value="P:symbiont-mediated perturbation of host programmed cell death"/>
    <property type="evidence" value="ECO:0007669"/>
    <property type="project" value="UniProtKB-UniRule"/>
</dbReference>
<evidence type="ECO:0000256" key="2">
    <source>
        <dbReference type="ARBA" id="ARBA00009544"/>
    </source>
</evidence>
<evidence type="ECO:0000313" key="9">
    <source>
        <dbReference type="EMBL" id="RQM12668.1"/>
    </source>
</evidence>
<comment type="similarity">
    <text evidence="2 6">Belongs to the elicitin family.</text>
</comment>
<evidence type="ECO:0000256" key="4">
    <source>
        <dbReference type="ARBA" id="ARBA00022978"/>
    </source>
</evidence>
<dbReference type="InterPro" id="IPR036470">
    <property type="entry name" value="Elicitin_sf"/>
</dbReference>
<dbReference type="EMBL" id="QLLG01000543">
    <property type="protein sequence ID" value="RMX62649.1"/>
    <property type="molecule type" value="Genomic_DNA"/>
</dbReference>
<dbReference type="Proteomes" id="UP000282087">
    <property type="component" value="Unassembled WGS sequence"/>
</dbReference>
<evidence type="ECO:0000256" key="5">
    <source>
        <dbReference type="ARBA" id="ARBA00023157"/>
    </source>
</evidence>
<comment type="function">
    <text evidence="6">Induces local and distal defense responses (incompatible hypersensitive reaction) in plants from the solanaceae and cruciferae families. Elicits leaf necrosis and causes the accumulation of pathogenesis-related proteins. Might interact with the lipidic molecules of the plasma membrane.</text>
</comment>
<dbReference type="Gene3D" id="1.10.239.10">
    <property type="entry name" value="Elicitin domain"/>
    <property type="match status" value="1"/>
</dbReference>
<keyword evidence="4 6" id="KW-0928">Hypersensitive response elicitation</keyword>
<name>A0A3M6V8B7_9STRA</name>
<keyword evidence="10" id="KW-1185">Reference proteome</keyword>
<reference evidence="10 11" key="1">
    <citation type="submission" date="2018-06" db="EMBL/GenBank/DDBJ databases">
        <title>Comparative genomics of downy mildews reveals potential adaptations to biotrophy.</title>
        <authorList>
            <person name="Fletcher K."/>
            <person name="Klosterman S.J."/>
            <person name="Derevnina L."/>
            <person name="Martin F."/>
            <person name="Koike S."/>
            <person name="Reyes Chin-Wo S."/>
            <person name="Mou B."/>
            <person name="Michelmore R."/>
        </authorList>
    </citation>
    <scope>NUCLEOTIDE SEQUENCE [LARGE SCALE GENOMIC DNA]</scope>
    <source>
        <strain evidence="9 11">R13</strain>
        <strain evidence="8 10">R14</strain>
    </source>
</reference>
<accession>A0A3M6V8B7</accession>
<comment type="subcellular location">
    <subcellularLocation>
        <location evidence="1 6">Secreted</location>
    </subcellularLocation>
</comment>
<comment type="caution">
    <text evidence="8">The sequence shown here is derived from an EMBL/GenBank/DDBJ whole genome shotgun (WGS) entry which is preliminary data.</text>
</comment>
<feature type="chain" id="PRO_5033798229" description="Elicitin" evidence="7">
    <location>
        <begin position="21"/>
        <end position="134"/>
    </location>
</feature>
<feature type="signal peptide" evidence="7">
    <location>
        <begin position="1"/>
        <end position="20"/>
    </location>
</feature>
<keyword evidence="3 6" id="KW-0964">Secreted</keyword>
<evidence type="ECO:0000256" key="6">
    <source>
        <dbReference type="RuleBase" id="RU368111"/>
    </source>
</evidence>